<dbReference type="AlphaFoldDB" id="A0A1I7WBX4"/>
<organism evidence="2 3">
    <name type="scientific">Heterorhabditis bacteriophora</name>
    <name type="common">Entomopathogenic nematode worm</name>
    <dbReference type="NCBI Taxonomy" id="37862"/>
    <lineage>
        <taxon>Eukaryota</taxon>
        <taxon>Metazoa</taxon>
        <taxon>Ecdysozoa</taxon>
        <taxon>Nematoda</taxon>
        <taxon>Chromadorea</taxon>
        <taxon>Rhabditida</taxon>
        <taxon>Rhabditina</taxon>
        <taxon>Rhabditomorpha</taxon>
        <taxon>Strongyloidea</taxon>
        <taxon>Heterorhabditidae</taxon>
        <taxon>Heterorhabditis</taxon>
    </lineage>
</organism>
<protein>
    <submittedName>
        <fullName evidence="3">DUF2236 domain-containing protein</fullName>
    </submittedName>
</protein>
<proteinExistence type="predicted"/>
<evidence type="ECO:0000313" key="2">
    <source>
        <dbReference type="Proteomes" id="UP000095283"/>
    </source>
</evidence>
<accession>A0A1I7WBX4</accession>
<dbReference type="Proteomes" id="UP000095283">
    <property type="component" value="Unplaced"/>
</dbReference>
<keyword evidence="2" id="KW-1185">Reference proteome</keyword>
<evidence type="ECO:0000256" key="1">
    <source>
        <dbReference type="SAM" id="MobiDB-lite"/>
    </source>
</evidence>
<dbReference type="WBParaSite" id="Hba_02172">
    <property type="protein sequence ID" value="Hba_02172"/>
    <property type="gene ID" value="Hba_02172"/>
</dbReference>
<feature type="region of interest" description="Disordered" evidence="1">
    <location>
        <begin position="1"/>
        <end position="20"/>
    </location>
</feature>
<name>A0A1I7WBX4_HETBA</name>
<evidence type="ECO:0000313" key="3">
    <source>
        <dbReference type="WBParaSite" id="Hba_02172"/>
    </source>
</evidence>
<sequence>MVENIGNKDEKPSNKTSARDAKSPVGVAEYFMEWTSNVFQAYTRTIDELFVKPLIEHCTNKQISGKIGSKYQISTLKLREQDEVAKLTIESNMHEIEHNLLIYRLNETASRMFEWSRNNQMKTIKQHSSWTDAFPFIYTMFESTSALAEVFGLSSIDRDNVKESFKHYMRSPMKDEYYSKNNSALIIGDVKDYLPWLEARINHYRTIVYLMATSLISIVQTYMKSISEDKIDLKTREINDILERLPPMYLKVKSLKLSQYVSKLLKDYPPNKYTFPLAPKAS</sequence>
<reference evidence="3" key="1">
    <citation type="submission" date="2016-11" db="UniProtKB">
        <authorList>
            <consortium name="WormBaseParasite"/>
        </authorList>
    </citation>
    <scope>IDENTIFICATION</scope>
</reference>